<name>A0ABN8HSL5_9NEOP</name>
<proteinExistence type="predicted"/>
<keyword evidence="2" id="KW-1185">Reference proteome</keyword>
<accession>A0ABN8HSL5</accession>
<evidence type="ECO:0000313" key="2">
    <source>
        <dbReference type="Proteomes" id="UP000837857"/>
    </source>
</evidence>
<evidence type="ECO:0000313" key="1">
    <source>
        <dbReference type="EMBL" id="CAH2040557.1"/>
    </source>
</evidence>
<dbReference type="Proteomes" id="UP000837857">
    <property type="component" value="Chromosome 12"/>
</dbReference>
<dbReference type="EMBL" id="OW152824">
    <property type="protein sequence ID" value="CAH2040557.1"/>
    <property type="molecule type" value="Genomic_DNA"/>
</dbReference>
<organism evidence="1 2">
    <name type="scientific">Iphiclides podalirius</name>
    <name type="common">scarce swallowtail</name>
    <dbReference type="NCBI Taxonomy" id="110791"/>
    <lineage>
        <taxon>Eukaryota</taxon>
        <taxon>Metazoa</taxon>
        <taxon>Ecdysozoa</taxon>
        <taxon>Arthropoda</taxon>
        <taxon>Hexapoda</taxon>
        <taxon>Insecta</taxon>
        <taxon>Pterygota</taxon>
        <taxon>Neoptera</taxon>
        <taxon>Endopterygota</taxon>
        <taxon>Lepidoptera</taxon>
        <taxon>Glossata</taxon>
        <taxon>Ditrysia</taxon>
        <taxon>Papilionoidea</taxon>
        <taxon>Papilionidae</taxon>
        <taxon>Papilioninae</taxon>
        <taxon>Iphiclides</taxon>
    </lineage>
</organism>
<reference evidence="1" key="1">
    <citation type="submission" date="2022-03" db="EMBL/GenBank/DDBJ databases">
        <authorList>
            <person name="Martin H S."/>
        </authorList>
    </citation>
    <scope>NUCLEOTIDE SEQUENCE</scope>
</reference>
<protein>
    <submittedName>
        <fullName evidence="1">Uncharacterized protein</fullName>
    </submittedName>
</protein>
<gene>
    <name evidence="1" type="ORF">IPOD504_LOCUS2650</name>
</gene>
<sequence>MALQASILNIYLDKTQKGISTKGANNSTMGICFSFDCGDFDLCCNPCCMALSACCLVPRLHHPDIRTHHHLEATLDTPHNSLPTLTLSHSPCTDKQVHLLLGWVANFRAAHAVVAAYRACAATVVASPLGQLCTTTWFKHLRNKPLKL</sequence>
<feature type="non-terminal residue" evidence="1">
    <location>
        <position position="1"/>
    </location>
</feature>